<accession>A0A2H4GY17</accession>
<dbReference type="EMBL" id="KX898399">
    <property type="protein sequence ID" value="ARB11074.1"/>
    <property type="molecule type" value="Genomic_DNA"/>
</dbReference>
<evidence type="ECO:0000256" key="1">
    <source>
        <dbReference type="SAM" id="MobiDB-lite"/>
    </source>
</evidence>
<proteinExistence type="predicted"/>
<dbReference type="InterPro" id="IPR045404">
    <property type="entry name" value="Gp13-like"/>
</dbReference>
<gene>
    <name evidence="2" type="ORF">JG012_00006</name>
</gene>
<organism evidence="2 3">
    <name type="scientific">Pseudomonas phage JG012</name>
    <dbReference type="NCBI Taxonomy" id="1970799"/>
    <lineage>
        <taxon>Viruses</taxon>
        <taxon>Duplodnaviria</taxon>
        <taxon>Heunggongvirae</taxon>
        <taxon>Uroviricota</taxon>
        <taxon>Caudoviricetes</taxon>
        <taxon>Queuovirinae</taxon>
        <taxon>Nipunavirus</taxon>
        <taxon>Nipunavirus quinobequin</taxon>
        <taxon>Nipunavirus NP1</taxon>
    </lineage>
</organism>
<sequence>MASGVTRIADVVVPEIFSPYVQQMTQEKSRLIRSGAITLDAQLNSALAGGGLTFNEPSFKDLDNDAENVSTDDPSTDSTPNKIGTATEIQVRLSRNNSWSSMDLSGDLAGADPMQAIANRVSDYWARRQQAAFVATLNGVFADNAAAPTGTEHVQNDMTHDVSGVAFVDGVTNFSAEAFIDATATMGDSMEDLTMVMVHSIVYARMLKNNLIDFVSDSVNGNAVRIPTFLGREVIVDDGVPRSSGVFNTWLFGRGALRGGMGSPKVPTEVDRKPAAGNGGGQDILFNRTEWIIHPVGHAYAGTPPNGGPSNASTTNNLAHADSWKRVFSERKQIRIARLITREF</sequence>
<evidence type="ECO:0000313" key="3">
    <source>
        <dbReference type="Proteomes" id="UP000241297"/>
    </source>
</evidence>
<dbReference type="Pfam" id="PF20036">
    <property type="entry name" value="Gp13-like"/>
    <property type="match status" value="1"/>
</dbReference>
<evidence type="ECO:0000313" key="2">
    <source>
        <dbReference type="EMBL" id="ARB11074.1"/>
    </source>
</evidence>
<dbReference type="Proteomes" id="UP000241297">
    <property type="component" value="Segment"/>
</dbReference>
<feature type="compositionally biased region" description="Polar residues" evidence="1">
    <location>
        <begin position="67"/>
        <end position="82"/>
    </location>
</feature>
<protein>
    <submittedName>
        <fullName evidence="2">Major head protein</fullName>
    </submittedName>
</protein>
<name>A0A2H4GY17_9CAUD</name>
<reference evidence="2 3" key="1">
    <citation type="submission" date="2016-09" db="EMBL/GenBank/DDBJ databases">
        <title>Characterization of the lytic Pseudomonas aeruginosa bacteriophage JG012 and the possible use for the detection of living P. aeruginosa.</title>
        <authorList>
            <person name="Uhlig C.M."/>
            <person name="Diekmann N."/>
            <person name="Peters S."/>
            <person name="Krause U."/>
            <person name="Garbe J."/>
            <person name="Bunk B."/>
            <person name="Rohde M."/>
            <person name="Schobert M."/>
            <person name="Jahn D."/>
        </authorList>
    </citation>
    <scope>NUCLEOTIDE SEQUENCE [LARGE SCALE GENOMIC DNA]</scope>
</reference>
<feature type="region of interest" description="Disordered" evidence="1">
    <location>
        <begin position="58"/>
        <end position="82"/>
    </location>
</feature>